<reference evidence="1 2" key="1">
    <citation type="submission" date="2017-04" db="EMBL/GenBank/DDBJ databases">
        <authorList>
            <person name="Afonso C.L."/>
            <person name="Miller P.J."/>
            <person name="Scott M.A."/>
            <person name="Spackman E."/>
            <person name="Goraichik I."/>
            <person name="Dimitrov K.M."/>
            <person name="Suarez D.L."/>
            <person name="Swayne D.E."/>
        </authorList>
    </citation>
    <scope>NUCLEOTIDE SEQUENCE [LARGE SCALE GENOMIC DNA]</scope>
    <source>
        <strain evidence="1 2">11</strain>
    </source>
</reference>
<dbReference type="EMBL" id="FXAZ01000004">
    <property type="protein sequence ID" value="SMG49875.1"/>
    <property type="molecule type" value="Genomic_DNA"/>
</dbReference>
<proteinExistence type="predicted"/>
<dbReference type="AlphaFoldDB" id="A0A1X7L833"/>
<organism evidence="1 2">
    <name type="scientific">Paenibacillus aquistagni</name>
    <dbReference type="NCBI Taxonomy" id="1852522"/>
    <lineage>
        <taxon>Bacteria</taxon>
        <taxon>Bacillati</taxon>
        <taxon>Bacillota</taxon>
        <taxon>Bacilli</taxon>
        <taxon>Bacillales</taxon>
        <taxon>Paenibacillaceae</taxon>
        <taxon>Paenibacillus</taxon>
    </lineage>
</organism>
<evidence type="ECO:0000313" key="1">
    <source>
        <dbReference type="EMBL" id="SMG49875.1"/>
    </source>
</evidence>
<sequence length="65" mass="7784">MIEVEKIRERQHLRLQILERLYDIHFSGGPEAFSRGRKEALTGTIQELYIDNEHHKACLYLFQKN</sequence>
<evidence type="ECO:0000313" key="2">
    <source>
        <dbReference type="Proteomes" id="UP000193834"/>
    </source>
</evidence>
<protein>
    <submittedName>
        <fullName evidence="1">Uncharacterized protein</fullName>
    </submittedName>
</protein>
<keyword evidence="2" id="KW-1185">Reference proteome</keyword>
<dbReference type="Proteomes" id="UP000193834">
    <property type="component" value="Unassembled WGS sequence"/>
</dbReference>
<name>A0A1X7L833_9BACL</name>
<gene>
    <name evidence="1" type="ORF">SAMN06295960_3082</name>
</gene>
<dbReference type="RefSeq" id="WP_085495491.1">
    <property type="nucleotide sequence ID" value="NZ_FXAZ01000004.1"/>
</dbReference>
<accession>A0A1X7L833</accession>
<dbReference type="OrthoDB" id="2616865at2"/>